<dbReference type="AlphaFoldDB" id="N4W7T2"/>
<dbReference type="eggNOG" id="COG1876">
    <property type="taxonomic scope" value="Bacteria"/>
</dbReference>
<dbReference type="InterPro" id="IPR052179">
    <property type="entry name" value="DD-CPase-like"/>
</dbReference>
<dbReference type="Proteomes" id="UP000012283">
    <property type="component" value="Unassembled WGS sequence"/>
</dbReference>
<dbReference type="InterPro" id="IPR009045">
    <property type="entry name" value="Zn_M74/Hedgehog-like"/>
</dbReference>
<evidence type="ECO:0000256" key="2">
    <source>
        <dbReference type="SAM" id="SignalP"/>
    </source>
</evidence>
<dbReference type="EMBL" id="APML01000048">
    <property type="protein sequence ID" value="ENH96328.1"/>
    <property type="molecule type" value="Genomic_DNA"/>
</dbReference>
<feature type="region of interest" description="Disordered" evidence="1">
    <location>
        <begin position="26"/>
        <end position="52"/>
    </location>
</feature>
<feature type="signal peptide" evidence="2">
    <location>
        <begin position="1"/>
        <end position="27"/>
    </location>
</feature>
<evidence type="ECO:0000313" key="6">
    <source>
        <dbReference type="Proteomes" id="UP000012283"/>
    </source>
</evidence>
<sequence>MQLQQWIKGASIVLCLLLIACSGNDSSENDQTNQQPDDSSQEEEADQLGSPSVTELEQKFIDRIKNLEVEGTEVKNYKTKAELIEFFSEIMTTSLAEDMADTFFEVKNDTLHIKQTDEPISLLMNQDYQTKEVNQNQYKVVQEAETDMQGAYRLTVQYTYKNGQWLIAEREVERLDESNQDPEESTDDQKDSDSNQEDDEKLPEKTIYQGEQGDNVSQIQHVLSELGYELDETGTYNEKTVNAIKDFQAQIDSLVIDGIYGPNTINYLRQAIAGDITIEPGSGDIPAKNDQNREGNASIVDHPASITVLVNKNHRLPADYVPNNLVVPDVRFPFNADLPKKQMREVAARALENMFAAGDQAGVDLFAQSGYRSYNRQDAIFTANVNQYGREQANQFSAQPGESEHQTGLTMDVTSADIDFQLIKEFANTDEGQWVKQHASEYGFIIRYPKGKTNITGYQYEPWHLRYVGKDIAKEIDKNNMTFEEYLGVN</sequence>
<evidence type="ECO:0000313" key="5">
    <source>
        <dbReference type="EMBL" id="ENH96328.1"/>
    </source>
</evidence>
<dbReference type="GO" id="GO:0004180">
    <property type="term" value="F:carboxypeptidase activity"/>
    <property type="evidence" value="ECO:0007669"/>
    <property type="project" value="UniProtKB-KW"/>
</dbReference>
<dbReference type="PANTHER" id="PTHR34385:SF1">
    <property type="entry name" value="PEPTIDOGLYCAN L-ALANYL-D-GLUTAMATE ENDOPEPTIDASE CWLK"/>
    <property type="match status" value="1"/>
</dbReference>
<dbReference type="GO" id="GO:0006508">
    <property type="term" value="P:proteolysis"/>
    <property type="evidence" value="ECO:0007669"/>
    <property type="project" value="InterPro"/>
</dbReference>
<dbReference type="PATRIC" id="fig|1308866.3.peg.2302"/>
<keyword evidence="2" id="KW-0732">Signal</keyword>
<keyword evidence="5" id="KW-0645">Protease</keyword>
<dbReference type="Pfam" id="PF02557">
    <property type="entry name" value="VanY"/>
    <property type="match status" value="1"/>
</dbReference>
<dbReference type="Gene3D" id="3.30.1380.10">
    <property type="match status" value="1"/>
</dbReference>
<organism evidence="5 6">
    <name type="scientific">Gracilibacillus halophilus YIM-C55.5</name>
    <dbReference type="NCBI Taxonomy" id="1308866"/>
    <lineage>
        <taxon>Bacteria</taxon>
        <taxon>Bacillati</taxon>
        <taxon>Bacillota</taxon>
        <taxon>Bacilli</taxon>
        <taxon>Bacillales</taxon>
        <taxon>Bacillaceae</taxon>
        <taxon>Gracilibacillus</taxon>
    </lineage>
</organism>
<accession>N4W7T2</accession>
<dbReference type="InterPro" id="IPR036365">
    <property type="entry name" value="PGBD-like_sf"/>
</dbReference>
<proteinExistence type="predicted"/>
<evidence type="ECO:0000259" key="4">
    <source>
        <dbReference type="Pfam" id="PF02557"/>
    </source>
</evidence>
<keyword evidence="6" id="KW-1185">Reference proteome</keyword>
<feature type="chain" id="PRO_5038457398" evidence="2">
    <location>
        <begin position="28"/>
        <end position="490"/>
    </location>
</feature>
<feature type="domain" description="D-alanyl-D-alanine carboxypeptidase-like core" evidence="4">
    <location>
        <begin position="341"/>
        <end position="470"/>
    </location>
</feature>
<dbReference type="InterPro" id="IPR036366">
    <property type="entry name" value="PGBDSf"/>
</dbReference>
<dbReference type="RefSeq" id="WP_003471052.1">
    <property type="nucleotide sequence ID" value="NZ_APML01000048.1"/>
</dbReference>
<dbReference type="CDD" id="cd14852">
    <property type="entry name" value="LD-carboxypeptidase"/>
    <property type="match status" value="1"/>
</dbReference>
<dbReference type="InterPro" id="IPR058193">
    <property type="entry name" value="VanY/YodJ_core_dom"/>
</dbReference>
<feature type="region of interest" description="Disordered" evidence="1">
    <location>
        <begin position="172"/>
        <end position="202"/>
    </location>
</feature>
<dbReference type="OrthoDB" id="9792074at2"/>
<feature type="domain" description="Peptidoglycan binding-like" evidence="3">
    <location>
        <begin position="212"/>
        <end position="266"/>
    </location>
</feature>
<comment type="caution">
    <text evidence="5">The sequence shown here is derived from an EMBL/GenBank/DDBJ whole genome shotgun (WGS) entry which is preliminary data.</text>
</comment>
<dbReference type="SUPFAM" id="SSF55166">
    <property type="entry name" value="Hedgehog/DD-peptidase"/>
    <property type="match status" value="1"/>
</dbReference>
<feature type="compositionally biased region" description="Polar residues" evidence="1">
    <location>
        <begin position="26"/>
        <end position="38"/>
    </location>
</feature>
<dbReference type="Gene3D" id="1.10.101.10">
    <property type="entry name" value="PGBD-like superfamily/PGBD"/>
    <property type="match status" value="1"/>
</dbReference>
<dbReference type="PANTHER" id="PTHR34385">
    <property type="entry name" value="D-ALANYL-D-ALANINE CARBOXYPEPTIDASE"/>
    <property type="match status" value="1"/>
</dbReference>
<gene>
    <name evidence="5" type="ORF">J416_11392</name>
</gene>
<dbReference type="InterPro" id="IPR003709">
    <property type="entry name" value="VanY-like_core_dom"/>
</dbReference>
<protein>
    <submittedName>
        <fullName evidence="5">Carboxypeptidase</fullName>
    </submittedName>
</protein>
<dbReference type="SUPFAM" id="SSF47090">
    <property type="entry name" value="PGBD-like"/>
    <property type="match status" value="1"/>
</dbReference>
<keyword evidence="5" id="KW-0378">Hydrolase</keyword>
<evidence type="ECO:0000259" key="3">
    <source>
        <dbReference type="Pfam" id="PF01471"/>
    </source>
</evidence>
<reference evidence="5 6" key="1">
    <citation type="submission" date="2013-03" db="EMBL/GenBank/DDBJ databases">
        <title>Draft genome sequence of Gracibacillus halophilus YIM-C55.5, a moderately halophilic and thermophilic organism from the Xiaochaidamu salt lake.</title>
        <authorList>
            <person name="Sugumar T."/>
            <person name="Polireddy D.R."/>
            <person name="Antony A."/>
            <person name="Madhava Y.R."/>
            <person name="Sivakumar N."/>
        </authorList>
    </citation>
    <scope>NUCLEOTIDE SEQUENCE [LARGE SCALE GENOMIC DNA]</scope>
    <source>
        <strain evidence="5 6">YIM-C55.5</strain>
    </source>
</reference>
<dbReference type="STRING" id="1308866.J416_11392"/>
<evidence type="ECO:0000256" key="1">
    <source>
        <dbReference type="SAM" id="MobiDB-lite"/>
    </source>
</evidence>
<name>N4W7T2_9BACI</name>
<dbReference type="Pfam" id="PF01471">
    <property type="entry name" value="PG_binding_1"/>
    <property type="match status" value="1"/>
</dbReference>
<dbReference type="InterPro" id="IPR002477">
    <property type="entry name" value="Peptidoglycan-bd-like"/>
</dbReference>
<keyword evidence="5" id="KW-0121">Carboxypeptidase</keyword>